<proteinExistence type="predicted"/>
<protein>
    <recommendedName>
        <fullName evidence="3">Threonine transporter</fullName>
    </recommendedName>
</protein>
<dbReference type="Proteomes" id="UP000223364">
    <property type="component" value="Unassembled WGS sequence"/>
</dbReference>
<accession>A0A2C4PT18</accession>
<evidence type="ECO:0000313" key="1">
    <source>
        <dbReference type="EMBL" id="PHD55420.1"/>
    </source>
</evidence>
<evidence type="ECO:0000313" key="2">
    <source>
        <dbReference type="Proteomes" id="UP000223364"/>
    </source>
</evidence>
<organism evidence="1 2">
    <name type="scientific">Bacillus wiedmannii</name>
    <dbReference type="NCBI Taxonomy" id="1890302"/>
    <lineage>
        <taxon>Bacteria</taxon>
        <taxon>Bacillati</taxon>
        <taxon>Bacillota</taxon>
        <taxon>Bacilli</taxon>
        <taxon>Bacillales</taxon>
        <taxon>Bacillaceae</taxon>
        <taxon>Bacillus</taxon>
        <taxon>Bacillus cereus group</taxon>
    </lineage>
</organism>
<evidence type="ECO:0008006" key="3">
    <source>
        <dbReference type="Google" id="ProtNLM"/>
    </source>
</evidence>
<dbReference type="EMBL" id="NUSP01000056">
    <property type="protein sequence ID" value="PHD55420.1"/>
    <property type="molecule type" value="Genomic_DNA"/>
</dbReference>
<dbReference type="InterPro" id="IPR046904">
    <property type="entry name" value="ABC-3C_MC2"/>
</dbReference>
<dbReference type="Pfam" id="PF20288">
    <property type="entry name" value="MC2"/>
    <property type="match status" value="1"/>
</dbReference>
<reference evidence="1 2" key="1">
    <citation type="submission" date="2017-09" db="EMBL/GenBank/DDBJ databases">
        <title>Large-scale bioinformatics analysis of Bacillus genomes uncovers conserved roles of natural products in bacterial physiology.</title>
        <authorList>
            <consortium name="Agbiome Team Llc"/>
            <person name="Bleich R.M."/>
            <person name="Grubbs K.J."/>
            <person name="Santa Maria K.C."/>
            <person name="Allen S.E."/>
            <person name="Farag S."/>
            <person name="Shank E.A."/>
            <person name="Bowers A."/>
        </authorList>
    </citation>
    <scope>NUCLEOTIDE SEQUENCE [LARGE SCALE GENOMIC DNA]</scope>
    <source>
        <strain evidence="1 2">AFS044295</strain>
    </source>
</reference>
<gene>
    <name evidence="1" type="ORF">COF57_30180</name>
</gene>
<sequence>MKNEREEVLNKQRDIFLFNTPLEIGIRALVILNALENEFLGIDKLIIYDYLVLHTSDVEGGPSSVHPATPHRSGELIVKRKAMLDGLNLMYSKDLVKIHFMEDGVKYGISEISNLFLIHFSSAYVQKLKQNAQWVVEEFRDYSEDALNQYIKNNIDKWGGEFIYEALVREV</sequence>
<dbReference type="RefSeq" id="WP_000787325.1">
    <property type="nucleotide sequence ID" value="NZ_NUSP01000056.1"/>
</dbReference>
<name>A0A2C4PT18_9BACI</name>
<dbReference type="AlphaFoldDB" id="A0A2C4PT18"/>
<comment type="caution">
    <text evidence="1">The sequence shown here is derived from an EMBL/GenBank/DDBJ whole genome shotgun (WGS) entry which is preliminary data.</text>
</comment>